<evidence type="ECO:0000313" key="2">
    <source>
        <dbReference type="Proteomes" id="UP001150538"/>
    </source>
</evidence>
<comment type="caution">
    <text evidence="1">The sequence shown here is derived from an EMBL/GenBank/DDBJ whole genome shotgun (WGS) entry which is preliminary data.</text>
</comment>
<dbReference type="Proteomes" id="UP001150538">
    <property type="component" value="Unassembled WGS sequence"/>
</dbReference>
<gene>
    <name evidence="1" type="ORF">H4219_001883</name>
</gene>
<reference evidence="1" key="1">
    <citation type="submission" date="2022-07" db="EMBL/GenBank/DDBJ databases">
        <title>Phylogenomic reconstructions and comparative analyses of Kickxellomycotina fungi.</title>
        <authorList>
            <person name="Reynolds N.K."/>
            <person name="Stajich J.E."/>
            <person name="Barry K."/>
            <person name="Grigoriev I.V."/>
            <person name="Crous P."/>
            <person name="Smith M.E."/>
        </authorList>
    </citation>
    <scope>NUCLEOTIDE SEQUENCE</scope>
    <source>
        <strain evidence="1">NBRC 100468</strain>
    </source>
</reference>
<dbReference type="EMBL" id="JANBPU010000024">
    <property type="protein sequence ID" value="KAJ1919634.1"/>
    <property type="molecule type" value="Genomic_DNA"/>
</dbReference>
<keyword evidence="2" id="KW-1185">Reference proteome</keyword>
<accession>A0A9W8A760</accession>
<name>A0A9W8A760_9FUNG</name>
<proteinExistence type="predicted"/>
<sequence>MSIEEGRAYEWERVPKAFIEDKFGWHVTQEMEFFVYKHPEEDIYLRVRYMINKSWECYWAKDMYLWP</sequence>
<organism evidence="1 2">
    <name type="scientific">Mycoemilia scoparia</name>
    <dbReference type="NCBI Taxonomy" id="417184"/>
    <lineage>
        <taxon>Eukaryota</taxon>
        <taxon>Fungi</taxon>
        <taxon>Fungi incertae sedis</taxon>
        <taxon>Zoopagomycota</taxon>
        <taxon>Kickxellomycotina</taxon>
        <taxon>Kickxellomycetes</taxon>
        <taxon>Kickxellales</taxon>
        <taxon>Kickxellaceae</taxon>
        <taxon>Mycoemilia</taxon>
    </lineage>
</organism>
<evidence type="ECO:0000313" key="1">
    <source>
        <dbReference type="EMBL" id="KAJ1919634.1"/>
    </source>
</evidence>
<dbReference type="AlphaFoldDB" id="A0A9W8A760"/>
<protein>
    <submittedName>
        <fullName evidence="1">Uncharacterized protein</fullName>
    </submittedName>
</protein>